<evidence type="ECO:0000259" key="1">
    <source>
        <dbReference type="Pfam" id="PF01261"/>
    </source>
</evidence>
<evidence type="ECO:0000313" key="3">
    <source>
        <dbReference type="Proteomes" id="UP000240608"/>
    </source>
</evidence>
<dbReference type="Proteomes" id="UP000240608">
    <property type="component" value="Unassembled WGS sequence"/>
</dbReference>
<evidence type="ECO:0000313" key="2">
    <source>
        <dbReference type="EMBL" id="PTB93769.1"/>
    </source>
</evidence>
<dbReference type="InterPro" id="IPR050312">
    <property type="entry name" value="IolE/XylAMocC-like"/>
</dbReference>
<dbReference type="PANTHER" id="PTHR12110:SF41">
    <property type="entry name" value="INOSOSE DEHYDRATASE"/>
    <property type="match status" value="1"/>
</dbReference>
<dbReference type="InterPro" id="IPR013022">
    <property type="entry name" value="Xyl_isomerase-like_TIM-brl"/>
</dbReference>
<proteinExistence type="predicted"/>
<dbReference type="SUPFAM" id="SSF51658">
    <property type="entry name" value="Xylose isomerase-like"/>
    <property type="match status" value="1"/>
</dbReference>
<dbReference type="PANTHER" id="PTHR12110">
    <property type="entry name" value="HYDROXYPYRUVATE ISOMERASE"/>
    <property type="match status" value="1"/>
</dbReference>
<sequence length="296" mass="33677">MDRRKFLYQSGAIAAGSIIAPSLFGFSKAPRRVKNAGLQVYTLREELAKDFAGTMKKVADLGYKNIELFNYSDGKYFGNSITEVKKLMKDLGMKVRSSHVLTGISMPDNIGTLTNSWERTVEDAAKLGQDYIVCAYLPDSERRNLDDYKKVADLLNKSGEIAKKAGVQLAYHNHAFEFENMEGEIPYHIFLDSCDKELVKYELDLYWAKRAGISPVEYFKKHPGMFPLWHVKDMEAGEEQFFAPVGEGVINWQEIFNHASTAGLDYYFVEQDATRDNKPFASIEKSINYLKGIERK</sequence>
<gene>
    <name evidence="2" type="ORF">C9994_12715</name>
</gene>
<accession>A0A2T4DIW0</accession>
<feature type="domain" description="Xylose isomerase-like TIM barrel" evidence="1">
    <location>
        <begin position="56"/>
        <end position="291"/>
    </location>
</feature>
<comment type="caution">
    <text evidence="2">The sequence shown here is derived from an EMBL/GenBank/DDBJ whole genome shotgun (WGS) entry which is preliminary data.</text>
</comment>
<dbReference type="Pfam" id="PF01261">
    <property type="entry name" value="AP_endonuc_2"/>
    <property type="match status" value="1"/>
</dbReference>
<name>A0A2T4DIW0_9BACT</name>
<protein>
    <submittedName>
        <fullName evidence="2">Xylose isomerase</fullName>
    </submittedName>
</protein>
<dbReference type="EMBL" id="PYVU01000152">
    <property type="protein sequence ID" value="PTB93769.1"/>
    <property type="molecule type" value="Genomic_DNA"/>
</dbReference>
<keyword evidence="2" id="KW-0413">Isomerase</keyword>
<dbReference type="GO" id="GO:0016853">
    <property type="term" value="F:isomerase activity"/>
    <property type="evidence" value="ECO:0007669"/>
    <property type="project" value="UniProtKB-KW"/>
</dbReference>
<dbReference type="AlphaFoldDB" id="A0A2T4DIW0"/>
<reference evidence="2 3" key="1">
    <citation type="submission" date="2018-03" db="EMBL/GenBank/DDBJ databases">
        <title>Cross-interface Injection: A General Nanoliter Liquid Handling Method Applied to Single Cells Genome Amplification Automated Nanoliter Liquid Handling Applied to Single Cell Multiple Displacement Amplification.</title>
        <authorList>
            <person name="Yun J."/>
            <person name="Xu P."/>
            <person name="Xu J."/>
            <person name="Dai X."/>
            <person name="Wang Y."/>
            <person name="Zheng X."/>
            <person name="Cao C."/>
            <person name="Yi Q."/>
            <person name="Zhu Y."/>
            <person name="Wang L."/>
            <person name="Dong Z."/>
            <person name="Huang Y."/>
            <person name="Huang L."/>
            <person name="Du W."/>
        </authorList>
    </citation>
    <scope>NUCLEOTIDE SEQUENCE [LARGE SCALE GENOMIC DNA]</scope>
    <source>
        <strain evidence="2 3">Z-D1-2</strain>
    </source>
</reference>
<dbReference type="Gene3D" id="3.20.20.150">
    <property type="entry name" value="Divalent-metal-dependent TIM barrel enzymes"/>
    <property type="match status" value="1"/>
</dbReference>
<dbReference type="InterPro" id="IPR036237">
    <property type="entry name" value="Xyl_isomerase-like_sf"/>
</dbReference>
<organism evidence="2 3">
    <name type="scientific">Marivirga lumbricoides</name>
    <dbReference type="NCBI Taxonomy" id="1046115"/>
    <lineage>
        <taxon>Bacteria</taxon>
        <taxon>Pseudomonadati</taxon>
        <taxon>Bacteroidota</taxon>
        <taxon>Cytophagia</taxon>
        <taxon>Cytophagales</taxon>
        <taxon>Marivirgaceae</taxon>
        <taxon>Marivirga</taxon>
    </lineage>
</organism>